<dbReference type="eggNOG" id="ENOG5033AYN">
    <property type="taxonomic scope" value="Bacteria"/>
</dbReference>
<proteinExistence type="predicted"/>
<reference evidence="1 2" key="1">
    <citation type="submission" date="2011-08" db="EMBL/GenBank/DDBJ databases">
        <title>The Genome Sequence of Clostridium orbiscindens 1_3_50AFAA.</title>
        <authorList>
            <consortium name="The Broad Institute Genome Sequencing Platform"/>
            <person name="Earl A."/>
            <person name="Ward D."/>
            <person name="Feldgarden M."/>
            <person name="Gevers D."/>
            <person name="Daigneault M."/>
            <person name="Strauss J."/>
            <person name="Allen-Vercoe E."/>
            <person name="Young S.K."/>
            <person name="Zeng Q."/>
            <person name="Gargeya S."/>
            <person name="Fitzgerald M."/>
            <person name="Haas B."/>
            <person name="Abouelleil A."/>
            <person name="Alvarado L."/>
            <person name="Arachchi H.M."/>
            <person name="Berlin A."/>
            <person name="Brown A."/>
            <person name="Chapman S.B."/>
            <person name="Chen Z."/>
            <person name="Dunbar C."/>
            <person name="Freedman E."/>
            <person name="Gearin G."/>
            <person name="Gellesch M."/>
            <person name="Goldberg J."/>
            <person name="Griggs A."/>
            <person name="Gujja S."/>
            <person name="Heiman D."/>
            <person name="Howarth C."/>
            <person name="Larson L."/>
            <person name="Lui A."/>
            <person name="MacDonald P.J.P."/>
            <person name="Montmayeur A."/>
            <person name="Murphy C."/>
            <person name="Neiman D."/>
            <person name="Pearson M."/>
            <person name="Priest M."/>
            <person name="Roberts A."/>
            <person name="Saif S."/>
            <person name="Shea T."/>
            <person name="Shenoy N."/>
            <person name="Sisk P."/>
            <person name="Stolte C."/>
            <person name="Sykes S."/>
            <person name="Wortman J."/>
            <person name="Nusbaum C."/>
            <person name="Birren B."/>
        </authorList>
    </citation>
    <scope>NUCLEOTIDE SEQUENCE [LARGE SCALE GENOMIC DNA]</scope>
    <source>
        <strain evidence="1 2">1_3_50AFAA</strain>
    </source>
</reference>
<keyword evidence="2" id="KW-1185">Reference proteome</keyword>
<dbReference type="HOGENOM" id="CLU_180009_0_0_9"/>
<dbReference type="Proteomes" id="UP000029585">
    <property type="component" value="Unassembled WGS sequence"/>
</dbReference>
<dbReference type="GeneID" id="63974322"/>
<dbReference type="PATRIC" id="fig|742738.3.peg.808"/>
<protein>
    <submittedName>
        <fullName evidence="1">Uncharacterized protein</fullName>
    </submittedName>
</protein>
<gene>
    <name evidence="1" type="ORF">HMPREF9460_00774</name>
</gene>
<evidence type="ECO:0000313" key="1">
    <source>
        <dbReference type="EMBL" id="KGF56781.1"/>
    </source>
</evidence>
<accession>A0A096BCT0</accession>
<sequence length="76" mass="8827">MTLLELSGEYRASAAALRERVLLLEHRLRGADGDGRRLLEGRIRLLRAMGREARELAVLCERYYERGYCRNGKYTL</sequence>
<dbReference type="RefSeq" id="WP_007488205.1">
    <property type="nucleotide sequence ID" value="NZ_KN174161.1"/>
</dbReference>
<evidence type="ECO:0000313" key="2">
    <source>
        <dbReference type="Proteomes" id="UP000029585"/>
    </source>
</evidence>
<organism evidence="1 2">
    <name type="scientific">Flavonifractor plautii 1_3_50AFAA</name>
    <dbReference type="NCBI Taxonomy" id="742738"/>
    <lineage>
        <taxon>Bacteria</taxon>
        <taxon>Bacillati</taxon>
        <taxon>Bacillota</taxon>
        <taxon>Clostridia</taxon>
        <taxon>Eubacteriales</taxon>
        <taxon>Oscillospiraceae</taxon>
        <taxon>Flavonifractor</taxon>
    </lineage>
</organism>
<comment type="caution">
    <text evidence="1">The sequence shown here is derived from an EMBL/GenBank/DDBJ whole genome shotgun (WGS) entry which is preliminary data.</text>
</comment>
<name>A0A096BCT0_FLAPL</name>
<dbReference type="EMBL" id="ADLO01000028">
    <property type="protein sequence ID" value="KGF56781.1"/>
    <property type="molecule type" value="Genomic_DNA"/>
</dbReference>
<dbReference type="AlphaFoldDB" id="A0A096BCT0"/>